<organism evidence="2 3">
    <name type="scientific">Synaphobranchus kaupii</name>
    <name type="common">Kaup's arrowtooth eel</name>
    <dbReference type="NCBI Taxonomy" id="118154"/>
    <lineage>
        <taxon>Eukaryota</taxon>
        <taxon>Metazoa</taxon>
        <taxon>Chordata</taxon>
        <taxon>Craniata</taxon>
        <taxon>Vertebrata</taxon>
        <taxon>Euteleostomi</taxon>
        <taxon>Actinopterygii</taxon>
        <taxon>Neopterygii</taxon>
        <taxon>Teleostei</taxon>
        <taxon>Anguilliformes</taxon>
        <taxon>Synaphobranchidae</taxon>
        <taxon>Synaphobranchus</taxon>
    </lineage>
</organism>
<comment type="caution">
    <text evidence="2">The sequence shown here is derived from an EMBL/GenBank/DDBJ whole genome shotgun (WGS) entry which is preliminary data.</text>
</comment>
<keyword evidence="3" id="KW-1185">Reference proteome</keyword>
<accession>A0A9Q1FPL2</accession>
<dbReference type="AlphaFoldDB" id="A0A9Q1FPL2"/>
<evidence type="ECO:0000313" key="3">
    <source>
        <dbReference type="Proteomes" id="UP001152622"/>
    </source>
</evidence>
<evidence type="ECO:0000313" key="2">
    <source>
        <dbReference type="EMBL" id="KAJ8363398.1"/>
    </source>
</evidence>
<dbReference type="EMBL" id="JAINUF010000004">
    <property type="protein sequence ID" value="KAJ8363398.1"/>
    <property type="molecule type" value="Genomic_DNA"/>
</dbReference>
<proteinExistence type="predicted"/>
<feature type="region of interest" description="Disordered" evidence="1">
    <location>
        <begin position="1"/>
        <end position="24"/>
    </location>
</feature>
<sequence length="194" mass="21130">MIRPRDSGQSGTGINRGFADGDRTGVVLPARSRPEKMADPQLDQRSCLWLGPMCSARQAKSFLRKWSVKHEQCCPAGEEMFIWGNFAGNVALESQQCCCGSGQLELPTVYKPQAVPRAPELQRGGAETGRQPCGLHWHMPRPLPNSLVPLLESGSALYQPEGLATVPSHCASVKGERPACRLRIRPLDSLGRAT</sequence>
<reference evidence="2" key="1">
    <citation type="journal article" date="2023" name="Science">
        <title>Genome structures resolve the early diversification of teleost fishes.</title>
        <authorList>
            <person name="Parey E."/>
            <person name="Louis A."/>
            <person name="Montfort J."/>
            <person name="Bouchez O."/>
            <person name="Roques C."/>
            <person name="Iampietro C."/>
            <person name="Lluch J."/>
            <person name="Castinel A."/>
            <person name="Donnadieu C."/>
            <person name="Desvignes T."/>
            <person name="Floi Bucao C."/>
            <person name="Jouanno E."/>
            <person name="Wen M."/>
            <person name="Mejri S."/>
            <person name="Dirks R."/>
            <person name="Jansen H."/>
            <person name="Henkel C."/>
            <person name="Chen W.J."/>
            <person name="Zahm M."/>
            <person name="Cabau C."/>
            <person name="Klopp C."/>
            <person name="Thompson A.W."/>
            <person name="Robinson-Rechavi M."/>
            <person name="Braasch I."/>
            <person name="Lecointre G."/>
            <person name="Bobe J."/>
            <person name="Postlethwait J.H."/>
            <person name="Berthelot C."/>
            <person name="Roest Crollius H."/>
            <person name="Guiguen Y."/>
        </authorList>
    </citation>
    <scope>NUCLEOTIDE SEQUENCE</scope>
    <source>
        <strain evidence="2">WJC10195</strain>
    </source>
</reference>
<protein>
    <submittedName>
        <fullName evidence="2">Uncharacterized protein</fullName>
    </submittedName>
</protein>
<name>A0A9Q1FPL2_SYNKA</name>
<gene>
    <name evidence="2" type="ORF">SKAU_G00122290</name>
</gene>
<dbReference type="Proteomes" id="UP001152622">
    <property type="component" value="Chromosome 4"/>
</dbReference>
<evidence type="ECO:0000256" key="1">
    <source>
        <dbReference type="SAM" id="MobiDB-lite"/>
    </source>
</evidence>